<dbReference type="Proteomes" id="UP000019151">
    <property type="component" value="Chromosome"/>
</dbReference>
<name>W0RL58_9BACT</name>
<dbReference type="KEGG" id="gba:J421_3635"/>
<evidence type="ECO:0000256" key="2">
    <source>
        <dbReference type="ARBA" id="ARBA00022603"/>
    </source>
</evidence>
<dbReference type="eggNOG" id="COG0565">
    <property type="taxonomic scope" value="Bacteria"/>
</dbReference>
<dbReference type="RefSeq" id="WP_025412629.1">
    <property type="nucleotide sequence ID" value="NZ_CP007128.1"/>
</dbReference>
<gene>
    <name evidence="6" type="ORF">J421_3635</name>
</gene>
<dbReference type="PANTHER" id="PTHR42786:SF2">
    <property type="entry name" value="TRNA (CYTIDINE_URIDINE-2'-O-)-METHYLTRANSFERASE TRMJ"/>
    <property type="match status" value="1"/>
</dbReference>
<dbReference type="GO" id="GO:0008173">
    <property type="term" value="F:RNA methyltransferase activity"/>
    <property type="evidence" value="ECO:0007669"/>
    <property type="project" value="InterPro"/>
</dbReference>
<evidence type="ECO:0000256" key="4">
    <source>
        <dbReference type="ARBA" id="ARBA00022691"/>
    </source>
</evidence>
<evidence type="ECO:0000313" key="7">
    <source>
        <dbReference type="Proteomes" id="UP000019151"/>
    </source>
</evidence>
<dbReference type="OrthoDB" id="9806346at2"/>
<proteinExistence type="inferred from homology"/>
<dbReference type="Gene3D" id="1.10.8.590">
    <property type="match status" value="1"/>
</dbReference>
<evidence type="ECO:0000256" key="1">
    <source>
        <dbReference type="ARBA" id="ARBA00007228"/>
    </source>
</evidence>
<dbReference type="CDD" id="cd18093">
    <property type="entry name" value="SpoU-like_TrmJ"/>
    <property type="match status" value="1"/>
</dbReference>
<organism evidence="6 7">
    <name type="scientific">Gemmatirosa kalamazoonensis</name>
    <dbReference type="NCBI Taxonomy" id="861299"/>
    <lineage>
        <taxon>Bacteria</taxon>
        <taxon>Pseudomonadati</taxon>
        <taxon>Gemmatimonadota</taxon>
        <taxon>Gemmatimonadia</taxon>
        <taxon>Gemmatimonadales</taxon>
        <taxon>Gemmatimonadaceae</taxon>
        <taxon>Gemmatirosa</taxon>
    </lineage>
</organism>
<keyword evidence="3 6" id="KW-0808">Transferase</keyword>
<accession>W0RL58</accession>
<dbReference type="STRING" id="861299.J421_3635"/>
<dbReference type="PIRSF" id="PIRSF004808">
    <property type="entry name" value="LasT"/>
    <property type="match status" value="1"/>
</dbReference>
<dbReference type="GO" id="GO:0002128">
    <property type="term" value="P:tRNA nucleoside ribose methylation"/>
    <property type="evidence" value="ECO:0007669"/>
    <property type="project" value="TreeGrafter"/>
</dbReference>
<keyword evidence="7" id="KW-1185">Reference proteome</keyword>
<evidence type="ECO:0000259" key="5">
    <source>
        <dbReference type="Pfam" id="PF00588"/>
    </source>
</evidence>
<keyword evidence="4" id="KW-0949">S-adenosyl-L-methionine</keyword>
<evidence type="ECO:0000256" key="3">
    <source>
        <dbReference type="ARBA" id="ARBA00022679"/>
    </source>
</evidence>
<dbReference type="PANTHER" id="PTHR42786">
    <property type="entry name" value="TRNA/RRNA METHYLTRANSFERASE"/>
    <property type="match status" value="1"/>
</dbReference>
<dbReference type="InterPro" id="IPR004384">
    <property type="entry name" value="RNA_MeTrfase_TrmJ/LasT"/>
</dbReference>
<dbReference type="AlphaFoldDB" id="W0RL58"/>
<feature type="domain" description="tRNA/rRNA methyltransferase SpoU type" evidence="5">
    <location>
        <begin position="10"/>
        <end position="158"/>
    </location>
</feature>
<protein>
    <submittedName>
        <fullName evidence="6">tRNA/rRNA methyltransferase (SpoU)</fullName>
    </submittedName>
</protein>
<keyword evidence="2 6" id="KW-0489">Methyltransferase</keyword>
<dbReference type="Pfam" id="PF00588">
    <property type="entry name" value="SpoU_methylase"/>
    <property type="match status" value="1"/>
</dbReference>
<dbReference type="Gene3D" id="3.40.1280.10">
    <property type="match status" value="1"/>
</dbReference>
<reference evidence="6 7" key="1">
    <citation type="journal article" date="2014" name="Genome Announc.">
        <title>Genome Sequence and Methylome of Soil Bacterium Gemmatirosa kalamazoonensis KBS708T, a Member of the Rarely Cultivated Gemmatimonadetes Phylum.</title>
        <authorList>
            <person name="Debruyn J.M."/>
            <person name="Radosevich M."/>
            <person name="Wommack K.E."/>
            <person name="Polson S.W."/>
            <person name="Hauser L.J."/>
            <person name="Fawaz M.N."/>
            <person name="Korlach J."/>
            <person name="Tsai Y.C."/>
        </authorList>
    </citation>
    <scope>NUCLEOTIDE SEQUENCE [LARGE SCALE GENOMIC DNA]</scope>
    <source>
        <strain evidence="6 7">KBS708</strain>
    </source>
</reference>
<dbReference type="HOGENOM" id="CLU_056931_0_1_0"/>
<comment type="similarity">
    <text evidence="1">Belongs to the class IV-like SAM-binding methyltransferase superfamily. RNA methyltransferase TrmH family.</text>
</comment>
<dbReference type="InterPro" id="IPR029026">
    <property type="entry name" value="tRNA_m1G_MTases_N"/>
</dbReference>
<dbReference type="SUPFAM" id="SSF75217">
    <property type="entry name" value="alpha/beta knot"/>
    <property type="match status" value="1"/>
</dbReference>
<dbReference type="InParanoid" id="W0RL58"/>
<dbReference type="GO" id="GO:0003723">
    <property type="term" value="F:RNA binding"/>
    <property type="evidence" value="ECO:0007669"/>
    <property type="project" value="InterPro"/>
</dbReference>
<dbReference type="GO" id="GO:0005829">
    <property type="term" value="C:cytosol"/>
    <property type="evidence" value="ECO:0007669"/>
    <property type="project" value="TreeGrafter"/>
</dbReference>
<sequence length="265" mass="29911">MTETSVLDAVSVVLFEPQDPINIGAVVRAMKNMGVRDLRLVNPVEYELNRIEQVAHNTRDVAERIRHFASLDEALADCVWVAGFSARRRAAKWARVEPRGAAERAIEHAADGTVAFLFGREDHGLPAEALDRTHAVVTIPTTEHASINLAQSVLIGLYELHLAAGDATRIRHGSNKPRKDAPPPTGEEWELFFKDAERALHAIDFLKTRNPEHVMRSMRSVFFRAEPNSRELTLQRAVFIEIMRTVERVERLTAARVREERERAS</sequence>
<dbReference type="EMBL" id="CP007128">
    <property type="protein sequence ID" value="AHG91172.1"/>
    <property type="molecule type" value="Genomic_DNA"/>
</dbReference>
<dbReference type="InterPro" id="IPR029028">
    <property type="entry name" value="Alpha/beta_knot_MTases"/>
</dbReference>
<evidence type="ECO:0000313" key="6">
    <source>
        <dbReference type="EMBL" id="AHG91172.1"/>
    </source>
</evidence>
<dbReference type="InterPro" id="IPR001537">
    <property type="entry name" value="SpoU_MeTrfase"/>
</dbReference>